<keyword evidence="3" id="KW-1185">Reference proteome</keyword>
<organism evidence="2 3">
    <name type="scientific">Saponaria officinalis</name>
    <name type="common">Common soapwort</name>
    <name type="synonym">Lychnis saponaria</name>
    <dbReference type="NCBI Taxonomy" id="3572"/>
    <lineage>
        <taxon>Eukaryota</taxon>
        <taxon>Viridiplantae</taxon>
        <taxon>Streptophyta</taxon>
        <taxon>Embryophyta</taxon>
        <taxon>Tracheophyta</taxon>
        <taxon>Spermatophyta</taxon>
        <taxon>Magnoliopsida</taxon>
        <taxon>eudicotyledons</taxon>
        <taxon>Gunneridae</taxon>
        <taxon>Pentapetalae</taxon>
        <taxon>Caryophyllales</taxon>
        <taxon>Caryophyllaceae</taxon>
        <taxon>Caryophylleae</taxon>
        <taxon>Saponaria</taxon>
    </lineage>
</organism>
<proteinExistence type="predicted"/>
<evidence type="ECO:0000313" key="2">
    <source>
        <dbReference type="EMBL" id="KAK9665842.1"/>
    </source>
</evidence>
<gene>
    <name evidence="2" type="ORF">RND81_14G140000</name>
</gene>
<keyword evidence="1" id="KW-0472">Membrane</keyword>
<reference evidence="2" key="1">
    <citation type="submission" date="2024-03" db="EMBL/GenBank/DDBJ databases">
        <title>WGS assembly of Saponaria officinalis var. Norfolk2.</title>
        <authorList>
            <person name="Jenkins J."/>
            <person name="Shu S."/>
            <person name="Grimwood J."/>
            <person name="Barry K."/>
            <person name="Goodstein D."/>
            <person name="Schmutz J."/>
            <person name="Leebens-Mack J."/>
            <person name="Osbourn A."/>
        </authorList>
    </citation>
    <scope>NUCLEOTIDE SEQUENCE [LARGE SCALE GENOMIC DNA]</scope>
    <source>
        <strain evidence="2">JIC</strain>
    </source>
</reference>
<evidence type="ECO:0008006" key="4">
    <source>
        <dbReference type="Google" id="ProtNLM"/>
    </source>
</evidence>
<comment type="caution">
    <text evidence="2">The sequence shown here is derived from an EMBL/GenBank/DDBJ whole genome shotgun (WGS) entry which is preliminary data.</text>
</comment>
<feature type="transmembrane region" description="Helical" evidence="1">
    <location>
        <begin position="34"/>
        <end position="56"/>
    </location>
</feature>
<name>A0AAW1GW56_SAPOF</name>
<evidence type="ECO:0000313" key="3">
    <source>
        <dbReference type="Proteomes" id="UP001443914"/>
    </source>
</evidence>
<keyword evidence="1" id="KW-1133">Transmembrane helix</keyword>
<dbReference type="EMBL" id="JBDFQZ010000014">
    <property type="protein sequence ID" value="KAK9665842.1"/>
    <property type="molecule type" value="Genomic_DNA"/>
</dbReference>
<evidence type="ECO:0000256" key="1">
    <source>
        <dbReference type="SAM" id="Phobius"/>
    </source>
</evidence>
<dbReference type="AlphaFoldDB" id="A0AAW1GW56"/>
<accession>A0AAW1GW56</accession>
<protein>
    <recommendedName>
        <fullName evidence="4">Glycine-rich protein</fullName>
    </recommendedName>
</protein>
<sequence>MRYLSVIIMGVNKDEHITNNIIDGLNLLGNYSGLMLFICLILMSMSIISMIVFGCADGAKKRRRGGSAGYGDGGVVSASGWGYYGGHGGGNGHGHGFGGDGCGHGQAGGGGGGGIYGGGDGGGG</sequence>
<keyword evidence="1" id="KW-0812">Transmembrane</keyword>
<dbReference type="Proteomes" id="UP001443914">
    <property type="component" value="Unassembled WGS sequence"/>
</dbReference>